<feature type="domain" description="AB hydrolase-1" evidence="1">
    <location>
        <begin position="38"/>
        <end position="258"/>
    </location>
</feature>
<dbReference type="EMBL" id="CP049219">
    <property type="protein sequence ID" value="QTG16899.1"/>
    <property type="molecule type" value="Genomic_DNA"/>
</dbReference>
<organism evidence="2 3">
    <name type="scientific">Agrobacterium tumefaciens</name>
    <dbReference type="NCBI Taxonomy" id="358"/>
    <lineage>
        <taxon>Bacteria</taxon>
        <taxon>Pseudomonadati</taxon>
        <taxon>Pseudomonadota</taxon>
        <taxon>Alphaproteobacteria</taxon>
        <taxon>Hyphomicrobiales</taxon>
        <taxon>Rhizobiaceae</taxon>
        <taxon>Rhizobium/Agrobacterium group</taxon>
        <taxon>Agrobacterium</taxon>
        <taxon>Agrobacterium tumefaciens complex</taxon>
    </lineage>
</organism>
<dbReference type="RefSeq" id="WP_333722690.1">
    <property type="nucleotide sequence ID" value="NZ_CP049219.1"/>
</dbReference>
<dbReference type="InterPro" id="IPR029058">
    <property type="entry name" value="AB_hydrolase_fold"/>
</dbReference>
<dbReference type="AlphaFoldDB" id="A0AAJ4N8N0"/>
<evidence type="ECO:0000313" key="3">
    <source>
        <dbReference type="Proteomes" id="UP000663946"/>
    </source>
</evidence>
<dbReference type="InterPro" id="IPR000073">
    <property type="entry name" value="AB_hydrolase_1"/>
</dbReference>
<name>A0AAJ4N8N0_AGRTU</name>
<geneLocation type="plasmid" evidence="2 3">
    <name>pQ15_94_2</name>
</geneLocation>
<evidence type="ECO:0000259" key="1">
    <source>
        <dbReference type="Pfam" id="PF12697"/>
    </source>
</evidence>
<keyword evidence="2" id="KW-0378">Hydrolase</keyword>
<dbReference type="PANTHER" id="PTHR43194">
    <property type="entry name" value="HYDROLASE ALPHA/BETA FOLD FAMILY"/>
    <property type="match status" value="1"/>
</dbReference>
<keyword evidence="2" id="KW-0614">Plasmid</keyword>
<dbReference type="Pfam" id="PF12697">
    <property type="entry name" value="Abhydrolase_6"/>
    <property type="match status" value="1"/>
</dbReference>
<dbReference type="SUPFAM" id="SSF53474">
    <property type="entry name" value="alpha/beta-Hydrolases"/>
    <property type="match status" value="1"/>
</dbReference>
<dbReference type="InterPro" id="IPR050228">
    <property type="entry name" value="Carboxylesterase_BioH"/>
</dbReference>
<proteinExistence type="predicted"/>
<sequence>MRESAMPRAVVEPTVYMADGISVDRYQSQEPNESSKTLVLVHGGTQASWAWEQMAPFLAQAGHDVHALNWSGRGGSANVTDEALLRLSIRDVVRDIHKVTSRLDKVPTLIGHSMGAMACQLYAAEHRVQALVLLAPVVPKEASPHPVEVLIDLDCLWSPPSREVAFEMFFDGLTLEDQQRYQLRIVPESPLRCYEATRFTLSVNIERIGVPAMIVSGNDDPLTPAETGKALARLYNAAFSILPGVGHNMMLGERAAQVSNIVLPWLRTVAG</sequence>
<dbReference type="Gene3D" id="3.40.50.1820">
    <property type="entry name" value="alpha/beta hydrolase"/>
    <property type="match status" value="1"/>
</dbReference>
<protein>
    <submittedName>
        <fullName evidence="2">Alpha/beta hydrolase</fullName>
    </submittedName>
</protein>
<gene>
    <name evidence="2" type="ORF">G6M86_26700</name>
</gene>
<accession>A0AAJ4N8N0</accession>
<dbReference type="Proteomes" id="UP000663946">
    <property type="component" value="Plasmid pQ15_94_2"/>
</dbReference>
<dbReference type="GO" id="GO:0016787">
    <property type="term" value="F:hydrolase activity"/>
    <property type="evidence" value="ECO:0007669"/>
    <property type="project" value="UniProtKB-KW"/>
</dbReference>
<reference evidence="2" key="1">
    <citation type="submission" date="2020-02" db="EMBL/GenBank/DDBJ databases">
        <title>Unexpected conservation and global transmission of agrobacterial virulence plasmids.</title>
        <authorList>
            <person name="Weisberg A.J."/>
            <person name="Davis E.W. II"/>
            <person name="Tabima J.R."/>
            <person name="Belcher M.S."/>
            <person name="Miller M."/>
            <person name="Kuo C.-H."/>
            <person name="Loper J.E."/>
            <person name="Grunwald N.J."/>
            <person name="Putnam M.L."/>
            <person name="Chang J.H."/>
        </authorList>
    </citation>
    <scope>NUCLEOTIDE SEQUENCE</scope>
    <source>
        <strain evidence="2">Q15/94</strain>
        <plasmid evidence="2">pQ15_94_2</plasmid>
    </source>
</reference>
<dbReference type="PANTHER" id="PTHR43194:SF5">
    <property type="entry name" value="PIMELOYL-[ACYL-CARRIER PROTEIN] METHYL ESTER ESTERASE"/>
    <property type="match status" value="1"/>
</dbReference>
<evidence type="ECO:0000313" key="2">
    <source>
        <dbReference type="EMBL" id="QTG16899.1"/>
    </source>
</evidence>